<dbReference type="CDD" id="cd09871">
    <property type="entry name" value="PIN_MtVapC28-VapC30-like"/>
    <property type="match status" value="1"/>
</dbReference>
<evidence type="ECO:0000256" key="7">
    <source>
        <dbReference type="ARBA" id="ARBA00038093"/>
    </source>
</evidence>
<evidence type="ECO:0000256" key="4">
    <source>
        <dbReference type="ARBA" id="ARBA00022723"/>
    </source>
</evidence>
<dbReference type="InterPro" id="IPR050556">
    <property type="entry name" value="Type_II_TA_system_RNase"/>
</dbReference>
<comment type="cofactor">
    <cofactor evidence="1 8">
        <name>Mg(2+)</name>
        <dbReference type="ChEBI" id="CHEBI:18420"/>
    </cofactor>
</comment>
<feature type="binding site" evidence="8">
    <location>
        <position position="98"/>
    </location>
    <ligand>
        <name>Mg(2+)</name>
        <dbReference type="ChEBI" id="CHEBI:18420"/>
    </ligand>
</feature>
<evidence type="ECO:0000259" key="9">
    <source>
        <dbReference type="Pfam" id="PF01850"/>
    </source>
</evidence>
<evidence type="ECO:0000256" key="3">
    <source>
        <dbReference type="ARBA" id="ARBA00022722"/>
    </source>
</evidence>
<dbReference type="EMBL" id="WQMS01000014">
    <property type="protein sequence ID" value="MVO78695.1"/>
    <property type="molecule type" value="Genomic_DNA"/>
</dbReference>
<dbReference type="Proteomes" id="UP000441389">
    <property type="component" value="Unassembled WGS sequence"/>
</dbReference>
<evidence type="ECO:0000256" key="6">
    <source>
        <dbReference type="ARBA" id="ARBA00022842"/>
    </source>
</evidence>
<dbReference type="PANTHER" id="PTHR33653">
    <property type="entry name" value="RIBONUCLEASE VAPC2"/>
    <property type="match status" value="1"/>
</dbReference>
<dbReference type="GO" id="GO:0004540">
    <property type="term" value="F:RNA nuclease activity"/>
    <property type="evidence" value="ECO:0007669"/>
    <property type="project" value="InterPro"/>
</dbReference>
<reference evidence="10 11" key="1">
    <citation type="submission" date="2019-12" db="EMBL/GenBank/DDBJ databases">
        <authorList>
            <person name="Huq M.A."/>
        </authorList>
    </citation>
    <scope>NUCLEOTIDE SEQUENCE [LARGE SCALE GENOMIC DNA]</scope>
    <source>
        <strain evidence="10 11">MAH-20</strain>
    </source>
</reference>
<dbReference type="HAMAP" id="MF_00265">
    <property type="entry name" value="VapC_Nob1"/>
    <property type="match status" value="1"/>
</dbReference>
<dbReference type="Gene3D" id="3.40.50.1010">
    <property type="entry name" value="5'-nuclease"/>
    <property type="match status" value="1"/>
</dbReference>
<evidence type="ECO:0000256" key="1">
    <source>
        <dbReference type="ARBA" id="ARBA00001946"/>
    </source>
</evidence>
<evidence type="ECO:0000256" key="8">
    <source>
        <dbReference type="HAMAP-Rule" id="MF_00265"/>
    </source>
</evidence>
<name>A0A6I4J2P4_9SPHN</name>
<dbReference type="GO" id="GO:0000287">
    <property type="term" value="F:magnesium ion binding"/>
    <property type="evidence" value="ECO:0007669"/>
    <property type="project" value="UniProtKB-UniRule"/>
</dbReference>
<dbReference type="InterPro" id="IPR029060">
    <property type="entry name" value="PIN-like_dom_sf"/>
</dbReference>
<evidence type="ECO:0000256" key="2">
    <source>
        <dbReference type="ARBA" id="ARBA00022649"/>
    </source>
</evidence>
<evidence type="ECO:0000256" key="5">
    <source>
        <dbReference type="ARBA" id="ARBA00022801"/>
    </source>
</evidence>
<comment type="caution">
    <text evidence="10">The sequence shown here is derived from an EMBL/GenBank/DDBJ whole genome shotgun (WGS) entry which is preliminary data.</text>
</comment>
<dbReference type="GO" id="GO:0090729">
    <property type="term" value="F:toxin activity"/>
    <property type="evidence" value="ECO:0007669"/>
    <property type="project" value="UniProtKB-KW"/>
</dbReference>
<proteinExistence type="inferred from homology"/>
<dbReference type="PANTHER" id="PTHR33653:SF1">
    <property type="entry name" value="RIBONUCLEASE VAPC2"/>
    <property type="match status" value="1"/>
</dbReference>
<feature type="domain" description="PIN" evidence="9">
    <location>
        <begin position="1"/>
        <end position="120"/>
    </location>
</feature>
<dbReference type="InterPro" id="IPR022907">
    <property type="entry name" value="VapC_family"/>
</dbReference>
<dbReference type="GO" id="GO:0016787">
    <property type="term" value="F:hydrolase activity"/>
    <property type="evidence" value="ECO:0007669"/>
    <property type="project" value="UniProtKB-KW"/>
</dbReference>
<evidence type="ECO:0000313" key="10">
    <source>
        <dbReference type="EMBL" id="MVO78695.1"/>
    </source>
</evidence>
<keyword evidence="2 8" id="KW-1277">Toxin-antitoxin system</keyword>
<keyword evidence="5 8" id="KW-0378">Hydrolase</keyword>
<keyword evidence="6 8" id="KW-0460">Magnesium</keyword>
<gene>
    <name evidence="8" type="primary">vapC</name>
    <name evidence="10" type="ORF">GON01_12225</name>
</gene>
<sequence length="128" mass="13821">MIVDTSALMAIIQQEPEQPAFIAAILSSSECSISAGSWVELGAVLGRRKPELAEEAESLLDKLGLSIAEVTTEQARIGHRAYLEFGRGRHEARLNFGDCFSYALAKATGRPLLFKGNDFVLTDIAPAL</sequence>
<accession>A0A6I4J2P4</accession>
<dbReference type="EC" id="3.1.-.-" evidence="8"/>
<dbReference type="SUPFAM" id="SSF88723">
    <property type="entry name" value="PIN domain-like"/>
    <property type="match status" value="1"/>
</dbReference>
<dbReference type="RefSeq" id="WP_157027660.1">
    <property type="nucleotide sequence ID" value="NZ_WQMS01000014.1"/>
</dbReference>
<dbReference type="InterPro" id="IPR002716">
    <property type="entry name" value="PIN_dom"/>
</dbReference>
<dbReference type="Pfam" id="PF01850">
    <property type="entry name" value="PIN"/>
    <property type="match status" value="1"/>
</dbReference>
<keyword evidence="3 8" id="KW-0540">Nuclease</keyword>
<protein>
    <recommendedName>
        <fullName evidence="8">Ribonuclease VapC</fullName>
        <shortName evidence="8">RNase VapC</shortName>
        <ecNumber evidence="8">3.1.-.-</ecNumber>
    </recommendedName>
    <alternativeName>
        <fullName evidence="8">Toxin VapC</fullName>
    </alternativeName>
</protein>
<organism evidence="10 11">
    <name type="scientific">Sphingomonas horti</name>
    <dbReference type="NCBI Taxonomy" id="2682842"/>
    <lineage>
        <taxon>Bacteria</taxon>
        <taxon>Pseudomonadati</taxon>
        <taxon>Pseudomonadota</taxon>
        <taxon>Alphaproteobacteria</taxon>
        <taxon>Sphingomonadales</taxon>
        <taxon>Sphingomonadaceae</taxon>
        <taxon>Sphingomonas</taxon>
    </lineage>
</organism>
<keyword evidence="8" id="KW-0800">Toxin</keyword>
<comment type="similarity">
    <text evidence="7 8">Belongs to the PINc/VapC protein family.</text>
</comment>
<evidence type="ECO:0000313" key="11">
    <source>
        <dbReference type="Proteomes" id="UP000441389"/>
    </source>
</evidence>
<keyword evidence="11" id="KW-1185">Reference proteome</keyword>
<feature type="binding site" evidence="8">
    <location>
        <position position="4"/>
    </location>
    <ligand>
        <name>Mg(2+)</name>
        <dbReference type="ChEBI" id="CHEBI:18420"/>
    </ligand>
</feature>
<comment type="function">
    <text evidence="8">Toxic component of a toxin-antitoxin (TA) system. An RNase.</text>
</comment>
<dbReference type="AlphaFoldDB" id="A0A6I4J2P4"/>
<keyword evidence="4 8" id="KW-0479">Metal-binding</keyword>